<evidence type="ECO:0000313" key="2">
    <source>
        <dbReference type="EMBL" id="EKE31354.1"/>
    </source>
</evidence>
<dbReference type="eggNOG" id="ENOG5030BPW">
    <property type="taxonomic scope" value="Bacteria"/>
</dbReference>
<evidence type="ECO:0000313" key="1">
    <source>
        <dbReference type="EMBL" id="AKG05348.1"/>
    </source>
</evidence>
<keyword evidence="3" id="KW-1185">Reference proteome</keyword>
<dbReference type="EMBL" id="CP011361">
    <property type="protein sequence ID" value="AKG05348.1"/>
    <property type="molecule type" value="Genomic_DNA"/>
</dbReference>
<dbReference type="RefSeq" id="WP_008590622.1">
    <property type="nucleotide sequence ID" value="NZ_AMPQ01000011.1"/>
</dbReference>
<accession>K2GLR4</accession>
<organism evidence="2 3">
    <name type="scientific">Salimicrobium jeotgali</name>
    <dbReference type="NCBI Taxonomy" id="1230341"/>
    <lineage>
        <taxon>Bacteria</taxon>
        <taxon>Bacillati</taxon>
        <taxon>Bacillota</taxon>
        <taxon>Bacilli</taxon>
        <taxon>Bacillales</taxon>
        <taxon>Bacillaceae</taxon>
        <taxon>Salimicrobium</taxon>
    </lineage>
</organism>
<proteinExistence type="predicted"/>
<dbReference type="Proteomes" id="UP000011746">
    <property type="component" value="Unassembled WGS sequence"/>
</dbReference>
<evidence type="ECO:0000313" key="4">
    <source>
        <dbReference type="Proteomes" id="UP000092654"/>
    </source>
</evidence>
<dbReference type="PATRIC" id="fig|1230341.3.peg.1843"/>
<name>K2GLR4_9BACI</name>
<reference evidence="2 3" key="1">
    <citation type="journal article" date="2012" name="J. Bacteriol.">
        <title>Draft Genome Sequence of Salimicrobium sp. Strain MJ3, Isolated from Myulchi-Jeot, Korean Fermented Seafood.</title>
        <authorList>
            <person name="Lee S.H."/>
            <person name="Jung J.Y."/>
            <person name="Jeon C.O."/>
        </authorList>
    </citation>
    <scope>NUCLEOTIDE SEQUENCE [LARGE SCALE GENOMIC DNA]</scope>
    <source>
        <strain evidence="2 3">MJ3</strain>
    </source>
</reference>
<dbReference type="Proteomes" id="UP000092654">
    <property type="component" value="Chromosome"/>
</dbReference>
<reference evidence="4" key="2">
    <citation type="submission" date="2015-06" db="EMBL/GenBank/DDBJ databases">
        <title>Salimicrobium jeotgali MJ3, isolated from Myulchi jeot, a traditional Korean fermented seafood.</title>
        <authorList>
            <person name="Kim K.H."/>
            <person name="Jeon C.O."/>
            <person name="Jin H.M."/>
        </authorList>
    </citation>
    <scope>NUCLEOTIDE SEQUENCE [LARGE SCALE GENOMIC DNA]</scope>
    <source>
        <strain evidence="4">MJ3</strain>
    </source>
</reference>
<sequence>MILDFEKWLHSQDFSPEATNQFKEAVTCYKASAYRASLLMSYLGFQIVLKDRVLESSKPDNLHEKAWEAIKKRLRKEEAWDEEVNECIKKNDVKKRVFVISEDLRNQATYWKYRRNDCAHSKPNKIDSSHVESFWLFLRSNLAKFVVGGSMESLLLKLDKHLDPNFTSSKASHKTYIDELPKTILEEDIIDFLERLHNLFQKHFFFYPEVEEKPLGIWNDIIRLEGQLGKQAVLFIKDNKGLEIEFLEQYPERTSLFYEKNSPEVRKLWRQTIHNEFSKMVRLEIFVSLLRNGLIEEDMSESLEYMVKNIKRTELTEETIKPLKDFGYFNVFKDLVFSRKYPLLDSFDWGNEAYVSIGDHLDQIGLDEHVVEVINNTFESRPYPFKMQEALKSYFAQREGEREEYEEICDELGIKPTDTLGF</sequence>
<reference evidence="1" key="3">
    <citation type="submission" date="2016-11" db="EMBL/GenBank/DDBJ databases">
        <title>Salimicrobium jeotgali MJ3, isolated from Myulchi jeot, a traditional Korean fermented seafood.</title>
        <authorList>
            <person name="Kim K.H."/>
            <person name="Jeon C.O."/>
            <person name="Jin H.M."/>
        </authorList>
    </citation>
    <scope>NUCLEOTIDE SEQUENCE</scope>
    <source>
        <strain evidence="1">MJ3</strain>
    </source>
</reference>
<protein>
    <submittedName>
        <fullName evidence="2">Uncharacterized protein</fullName>
    </submittedName>
</protein>
<evidence type="ECO:0000313" key="3">
    <source>
        <dbReference type="Proteomes" id="UP000011746"/>
    </source>
</evidence>
<dbReference type="OrthoDB" id="789080at2"/>
<dbReference type="AlphaFoldDB" id="K2GLR4"/>
<dbReference type="EMBL" id="AMPQ01000011">
    <property type="protein sequence ID" value="EKE31354.1"/>
    <property type="molecule type" value="Genomic_DNA"/>
</dbReference>
<dbReference type="STRING" id="1230341.AAV35_011540"/>
<gene>
    <name evidence="1" type="ORF">AAV35_011540</name>
    <name evidence="2" type="ORF">MJ3_08961</name>
</gene>
<dbReference type="KEGG" id="sje:AAV35_011540"/>